<dbReference type="Proteomes" id="UP000242188">
    <property type="component" value="Unassembled WGS sequence"/>
</dbReference>
<sequence length="49" mass="5456">MVHVSCRRRLLAQDITPMDSGRSSNSGSRNRRCLRNEGSDITNTTDGFS</sequence>
<comment type="caution">
    <text evidence="2">The sequence shown here is derived from an EMBL/GenBank/DDBJ whole genome shotgun (WGS) entry which is preliminary data.</text>
</comment>
<feature type="region of interest" description="Disordered" evidence="1">
    <location>
        <begin position="13"/>
        <end position="49"/>
    </location>
</feature>
<evidence type="ECO:0000256" key="1">
    <source>
        <dbReference type="SAM" id="MobiDB-lite"/>
    </source>
</evidence>
<keyword evidence="3" id="KW-1185">Reference proteome</keyword>
<feature type="compositionally biased region" description="Polar residues" evidence="1">
    <location>
        <begin position="39"/>
        <end position="49"/>
    </location>
</feature>
<protein>
    <submittedName>
        <fullName evidence="2">Uncharacterized protein</fullName>
    </submittedName>
</protein>
<name>A0A210QLP8_MIZYE</name>
<dbReference type="EMBL" id="NEDP02003010">
    <property type="protein sequence ID" value="OWF49655.1"/>
    <property type="molecule type" value="Genomic_DNA"/>
</dbReference>
<dbReference type="AlphaFoldDB" id="A0A210QLP8"/>
<gene>
    <name evidence="2" type="ORF">KP79_PYT20395</name>
</gene>
<proteinExistence type="predicted"/>
<organism evidence="2 3">
    <name type="scientific">Mizuhopecten yessoensis</name>
    <name type="common">Japanese scallop</name>
    <name type="synonym">Patinopecten yessoensis</name>
    <dbReference type="NCBI Taxonomy" id="6573"/>
    <lineage>
        <taxon>Eukaryota</taxon>
        <taxon>Metazoa</taxon>
        <taxon>Spiralia</taxon>
        <taxon>Lophotrochozoa</taxon>
        <taxon>Mollusca</taxon>
        <taxon>Bivalvia</taxon>
        <taxon>Autobranchia</taxon>
        <taxon>Pteriomorphia</taxon>
        <taxon>Pectinida</taxon>
        <taxon>Pectinoidea</taxon>
        <taxon>Pectinidae</taxon>
        <taxon>Mizuhopecten</taxon>
    </lineage>
</organism>
<evidence type="ECO:0000313" key="3">
    <source>
        <dbReference type="Proteomes" id="UP000242188"/>
    </source>
</evidence>
<reference evidence="2 3" key="1">
    <citation type="journal article" date="2017" name="Nat. Ecol. Evol.">
        <title>Scallop genome provides insights into evolution of bilaterian karyotype and development.</title>
        <authorList>
            <person name="Wang S."/>
            <person name="Zhang J."/>
            <person name="Jiao W."/>
            <person name="Li J."/>
            <person name="Xun X."/>
            <person name="Sun Y."/>
            <person name="Guo X."/>
            <person name="Huan P."/>
            <person name="Dong B."/>
            <person name="Zhang L."/>
            <person name="Hu X."/>
            <person name="Sun X."/>
            <person name="Wang J."/>
            <person name="Zhao C."/>
            <person name="Wang Y."/>
            <person name="Wang D."/>
            <person name="Huang X."/>
            <person name="Wang R."/>
            <person name="Lv J."/>
            <person name="Li Y."/>
            <person name="Zhang Z."/>
            <person name="Liu B."/>
            <person name="Lu W."/>
            <person name="Hui Y."/>
            <person name="Liang J."/>
            <person name="Zhou Z."/>
            <person name="Hou R."/>
            <person name="Li X."/>
            <person name="Liu Y."/>
            <person name="Li H."/>
            <person name="Ning X."/>
            <person name="Lin Y."/>
            <person name="Zhao L."/>
            <person name="Xing Q."/>
            <person name="Dou J."/>
            <person name="Li Y."/>
            <person name="Mao J."/>
            <person name="Guo H."/>
            <person name="Dou H."/>
            <person name="Li T."/>
            <person name="Mu C."/>
            <person name="Jiang W."/>
            <person name="Fu Q."/>
            <person name="Fu X."/>
            <person name="Miao Y."/>
            <person name="Liu J."/>
            <person name="Yu Q."/>
            <person name="Li R."/>
            <person name="Liao H."/>
            <person name="Li X."/>
            <person name="Kong Y."/>
            <person name="Jiang Z."/>
            <person name="Chourrout D."/>
            <person name="Li R."/>
            <person name="Bao Z."/>
        </authorList>
    </citation>
    <scope>NUCLEOTIDE SEQUENCE [LARGE SCALE GENOMIC DNA]</scope>
    <source>
        <strain evidence="2 3">PY_sf001</strain>
    </source>
</reference>
<accession>A0A210QLP8</accession>
<evidence type="ECO:0000313" key="2">
    <source>
        <dbReference type="EMBL" id="OWF49655.1"/>
    </source>
</evidence>